<organism evidence="1 2">
    <name type="scientific">Planobispora siamensis</name>
    <dbReference type="NCBI Taxonomy" id="936338"/>
    <lineage>
        <taxon>Bacteria</taxon>
        <taxon>Bacillati</taxon>
        <taxon>Actinomycetota</taxon>
        <taxon>Actinomycetes</taxon>
        <taxon>Streptosporangiales</taxon>
        <taxon>Streptosporangiaceae</taxon>
        <taxon>Planobispora</taxon>
    </lineage>
</organism>
<name>A0A8J3SH18_9ACTN</name>
<accession>A0A8J3SH18</accession>
<gene>
    <name evidence="1" type="ORF">Psi01_25440</name>
</gene>
<evidence type="ECO:0000313" key="1">
    <source>
        <dbReference type="EMBL" id="GIH91914.1"/>
    </source>
</evidence>
<dbReference type="RefSeq" id="WP_204064164.1">
    <property type="nucleotide sequence ID" value="NZ_BOOJ01000023.1"/>
</dbReference>
<protein>
    <submittedName>
        <fullName evidence="1">Uncharacterized protein</fullName>
    </submittedName>
</protein>
<comment type="caution">
    <text evidence="1">The sequence shown here is derived from an EMBL/GenBank/DDBJ whole genome shotgun (WGS) entry which is preliminary data.</text>
</comment>
<keyword evidence="2" id="KW-1185">Reference proteome</keyword>
<sequence length="86" mass="9634">MSGATAKLTPEAKAKRRMQNVAQLWNERTRAVGSDAELARLCWDRARAAARRAQRGGERGAMHELAELLARWAEQKEKAEIARHAP</sequence>
<evidence type="ECO:0000313" key="2">
    <source>
        <dbReference type="Proteomes" id="UP000619788"/>
    </source>
</evidence>
<proteinExistence type="predicted"/>
<reference evidence="1 2" key="1">
    <citation type="submission" date="2021-01" db="EMBL/GenBank/DDBJ databases">
        <title>Whole genome shotgun sequence of Planobispora siamensis NBRC 107568.</title>
        <authorList>
            <person name="Komaki H."/>
            <person name="Tamura T."/>
        </authorList>
    </citation>
    <scope>NUCLEOTIDE SEQUENCE [LARGE SCALE GENOMIC DNA]</scope>
    <source>
        <strain evidence="1 2">NBRC 107568</strain>
    </source>
</reference>
<dbReference type="EMBL" id="BOOJ01000023">
    <property type="protein sequence ID" value="GIH91914.1"/>
    <property type="molecule type" value="Genomic_DNA"/>
</dbReference>
<dbReference type="Proteomes" id="UP000619788">
    <property type="component" value="Unassembled WGS sequence"/>
</dbReference>
<dbReference type="AlphaFoldDB" id="A0A8J3SH18"/>